<dbReference type="EMBL" id="JACMRX010000005">
    <property type="protein sequence ID" value="KAF7989984.1"/>
    <property type="molecule type" value="Genomic_DNA"/>
</dbReference>
<feature type="coiled-coil region" evidence="1">
    <location>
        <begin position="1259"/>
        <end position="1324"/>
    </location>
</feature>
<name>A0A835CMN7_APHGI</name>
<keyword evidence="1" id="KW-0175">Coiled coil</keyword>
<evidence type="ECO:0008006" key="4">
    <source>
        <dbReference type="Google" id="ProtNLM"/>
    </source>
</evidence>
<dbReference type="InterPro" id="IPR026728">
    <property type="entry name" value="BLTP3A/B"/>
</dbReference>
<dbReference type="OrthoDB" id="43807at2759"/>
<keyword evidence="3" id="KW-1185">Reference proteome</keyword>
<accession>A0A835CMN7</accession>
<sequence>MVSIIKNQLLKHLSRFTKNLSVDKINISTLRGEGELTNLELDESVLTDLLELPSWLKITSAWCNKVTIRVQWTKLKSVPICLNLDEVIVEVVTCDDLRNPSSNDASSSSLPGTTKYSFIHKVIDGITVNVNTAVVTFKSHTFIASVQISRIILESKSPTWQRADLRMTKVKDTDRGQLLIFKELEWQTVRIEARSTEDTELTPLRLLTNQARCRITIKKRLSDCFVMGSRLILILDDLLWVLTDSQLKAALYFVDSLTGLIEKATLLERKIKAARKIEVLPEYQAQISQQGRDKIECLTPISKIFMRYDVVETSYHFFSQRIDLHLCDDPGSGRSSHPELTNGGALQISLVKFQIDYYPYHLALADRKHWAKYKENSTPHAEWLRQSYNLFRNQFMDHIDEFKITSSSKQNTYHQSNHEQSQWCEKRKSSYPLLADGGKNNSSSNDFKNLAIEQLSTLMTTCIIIRIHDFTIYKVTTSTRKPKTKEFIAGDREKLCLPEDVMIVHSEFTYYYIPGQISFPLPPPKFYIQVNPVKINYDVYSCLWLNSFVLNLYKSLLTNSTNNNTTNSLAYFDVKLEAILPRIIFETQIDYQNQRDRPKSMHIQTSRVSITNVRTCDKSSRANLAECLNAFQMGQMFYTTEFPSTANDYNVITEKLINHSSGTDGVRDCQDDDDNPSTMNDLISQLKRKLLWTDSKDVWCCNFEPVWADFYGIHSIGINRPLCFLDPFPVTLWLHTATNTSSNKAEDIHAIAYIKNLVSVQIDHYQLLFLLRELEKISEMSTFLIVDSNKILNTESGAFIFGGLLSQIEVTLIIPSQTVDNLESIDTSSITDEAVNKNDKQKTIVELEFEPKQFTFDKVLTPQYEASSMTNIQPIEEPVINLKCETQKEPSIEFLQTKINHSNSDEFDLLNKNIKIKNKTDNTPMTNNFNAGISSMKKGFANFITSIDSALNPLPEDGSSDTVSMRSDLSSDSENYVVVTFEDDNIDTTFTGINTTGITPVEQASEVIEEFIETHNDKSIDSSCKKNDISSAIKFELFKIQVVQQSLGFSTAIKVQLDKIDCKESSSIPWNEIQKKFTSRSKGWSEKQQSNVDCNTCVKIRLTRDIKSGVQIEDIKNAKKKSDANSLMALFDNNLKAKIDDVNLTMSMSSLIGLIDLVEDEVIPDPLPMEIFIENTKIKLNEDRPCTNITSPGPVPINLDISNLNVSRNESGIFQLNAADKFDNLRNNIDKNCSSYETEIELINLRKLTCQLQTNNNELTRRLCALENLSKENNKLKRNQDEFDNVKLKLTSAQNLIAELLKEKQVLQETTAVLQQQLNKTNANSGRSSWSMKR</sequence>
<dbReference type="PANTHER" id="PTHR22774:SF11">
    <property type="entry name" value="CHOREIN N-TERMINAL DOMAIN-CONTAINING PROTEIN"/>
    <property type="match status" value="1"/>
</dbReference>
<protein>
    <recommendedName>
        <fullName evidence="4">UHRF1-binding protein 1-like</fullName>
    </recommendedName>
</protein>
<reference evidence="2 3" key="1">
    <citation type="submission" date="2020-08" db="EMBL/GenBank/DDBJ databases">
        <title>Aphidius gifuensis genome sequencing and assembly.</title>
        <authorList>
            <person name="Du Z."/>
        </authorList>
    </citation>
    <scope>NUCLEOTIDE SEQUENCE [LARGE SCALE GENOMIC DNA]</scope>
    <source>
        <strain evidence="2">YNYX2018</strain>
        <tissue evidence="2">Adults</tissue>
    </source>
</reference>
<dbReference type="Proteomes" id="UP000639338">
    <property type="component" value="Unassembled WGS sequence"/>
</dbReference>
<comment type="caution">
    <text evidence="2">The sequence shown here is derived from an EMBL/GenBank/DDBJ whole genome shotgun (WGS) entry which is preliminary data.</text>
</comment>
<evidence type="ECO:0000313" key="3">
    <source>
        <dbReference type="Proteomes" id="UP000639338"/>
    </source>
</evidence>
<dbReference type="PANTHER" id="PTHR22774">
    <property type="entry name" value="CHOREIN N-TERMINAL DOMAIN-CONTAINING PROTEIN"/>
    <property type="match status" value="1"/>
</dbReference>
<evidence type="ECO:0000313" key="2">
    <source>
        <dbReference type="EMBL" id="KAF7989984.1"/>
    </source>
</evidence>
<gene>
    <name evidence="2" type="ORF">HCN44_008658</name>
</gene>
<evidence type="ECO:0000256" key="1">
    <source>
        <dbReference type="SAM" id="Coils"/>
    </source>
</evidence>
<organism evidence="2 3">
    <name type="scientific">Aphidius gifuensis</name>
    <name type="common">Parasitoid wasp</name>
    <dbReference type="NCBI Taxonomy" id="684658"/>
    <lineage>
        <taxon>Eukaryota</taxon>
        <taxon>Metazoa</taxon>
        <taxon>Ecdysozoa</taxon>
        <taxon>Arthropoda</taxon>
        <taxon>Hexapoda</taxon>
        <taxon>Insecta</taxon>
        <taxon>Pterygota</taxon>
        <taxon>Neoptera</taxon>
        <taxon>Endopterygota</taxon>
        <taxon>Hymenoptera</taxon>
        <taxon>Apocrita</taxon>
        <taxon>Ichneumonoidea</taxon>
        <taxon>Braconidae</taxon>
        <taxon>Aphidiinae</taxon>
        <taxon>Aphidius</taxon>
    </lineage>
</organism>
<proteinExistence type="predicted"/>
<dbReference type="Pfam" id="PF24917">
    <property type="entry name" value="BLTP3A_B"/>
    <property type="match status" value="2"/>
</dbReference>